<sequence length="349" mass="38446">MLPVVLSAVSWLRLPAILPQQVQLYTSEVCLGHDPGADHPERPQRLLRLLDDLYGEWMPDYGSLLQVCSPEDADVSDAQLLRVHSRAHLKRANAAFGSWKLRVGQRSRVDADTIASSGSRAAARRAAGLVIAAVDSIFGRDDVRDFPQFDPKPRRAFCMVRPPGHHAEVDTPMGFCWYNNVLVGVAHAQIVYGAQRVAILDFDVHHGNGDADITIGDPRRLYVSSHETPNFPGTGETLGRDGKFKNIVNAPLPANSGSVEFRLAWRNTLLPAVRSFRPDAIFISAGFDAHSDDPLSSIKLTDEDYAWLTTKVVNLCGGRLPIVSVLEGGYNVDRLPKSVRRHVHAMIHS</sequence>
<organism evidence="3">
    <name type="scientific">Coccolithus braarudii</name>
    <dbReference type="NCBI Taxonomy" id="221442"/>
    <lineage>
        <taxon>Eukaryota</taxon>
        <taxon>Haptista</taxon>
        <taxon>Haptophyta</taxon>
        <taxon>Prymnesiophyceae</taxon>
        <taxon>Coccolithales</taxon>
        <taxon>Coccolithaceae</taxon>
        <taxon>Coccolithus</taxon>
    </lineage>
</organism>
<gene>
    <name evidence="3" type="ORF">CPEL01642_LOCUS17031</name>
</gene>
<reference evidence="3" key="1">
    <citation type="submission" date="2021-01" db="EMBL/GenBank/DDBJ databases">
        <authorList>
            <person name="Corre E."/>
            <person name="Pelletier E."/>
            <person name="Niang G."/>
            <person name="Scheremetjew M."/>
            <person name="Finn R."/>
            <person name="Kale V."/>
            <person name="Holt S."/>
            <person name="Cochrane G."/>
            <person name="Meng A."/>
            <person name="Brown T."/>
            <person name="Cohen L."/>
        </authorList>
    </citation>
    <scope>NUCLEOTIDE SEQUENCE</scope>
    <source>
        <strain evidence="3">PLY182g</strain>
    </source>
</reference>
<evidence type="ECO:0000256" key="1">
    <source>
        <dbReference type="SAM" id="SignalP"/>
    </source>
</evidence>
<dbReference type="Gene3D" id="3.40.800.20">
    <property type="entry name" value="Histone deacetylase domain"/>
    <property type="match status" value="1"/>
</dbReference>
<dbReference type="GO" id="GO:0004407">
    <property type="term" value="F:histone deacetylase activity"/>
    <property type="evidence" value="ECO:0007669"/>
    <property type="project" value="TreeGrafter"/>
</dbReference>
<evidence type="ECO:0000313" key="3">
    <source>
        <dbReference type="EMBL" id="CAD8613651.1"/>
    </source>
</evidence>
<dbReference type="PANTHER" id="PTHR10625:SF10">
    <property type="entry name" value="HISTONE DEACETYLASE HDAC1"/>
    <property type="match status" value="1"/>
</dbReference>
<dbReference type="InterPro" id="IPR023696">
    <property type="entry name" value="Ureohydrolase_dom_sf"/>
</dbReference>
<dbReference type="PRINTS" id="PR01270">
    <property type="entry name" value="HDASUPER"/>
</dbReference>
<feature type="signal peptide" evidence="1">
    <location>
        <begin position="1"/>
        <end position="19"/>
    </location>
</feature>
<accession>A0A7S0Q6Z4</accession>
<name>A0A7S0Q6Z4_9EUKA</name>
<dbReference type="SUPFAM" id="SSF52768">
    <property type="entry name" value="Arginase/deacetylase"/>
    <property type="match status" value="1"/>
</dbReference>
<dbReference type="InterPro" id="IPR023801">
    <property type="entry name" value="His_deacetylse_dom"/>
</dbReference>
<dbReference type="InterPro" id="IPR037138">
    <property type="entry name" value="His_deacetylse_dom_sf"/>
</dbReference>
<keyword evidence="1" id="KW-0732">Signal</keyword>
<dbReference type="Pfam" id="PF00850">
    <property type="entry name" value="Hist_deacetyl"/>
    <property type="match status" value="1"/>
</dbReference>
<dbReference type="EMBL" id="HBEY01035629">
    <property type="protein sequence ID" value="CAD8613651.1"/>
    <property type="molecule type" value="Transcribed_RNA"/>
</dbReference>
<feature type="domain" description="Histone deacetylase" evidence="2">
    <location>
        <begin position="39"/>
        <end position="346"/>
    </location>
</feature>
<dbReference type="PANTHER" id="PTHR10625">
    <property type="entry name" value="HISTONE DEACETYLASE HDAC1-RELATED"/>
    <property type="match status" value="1"/>
</dbReference>
<dbReference type="InterPro" id="IPR000286">
    <property type="entry name" value="HDACs"/>
</dbReference>
<dbReference type="AlphaFoldDB" id="A0A7S0Q6Z4"/>
<protein>
    <recommendedName>
        <fullName evidence="2">Histone deacetylase domain-containing protein</fullName>
    </recommendedName>
</protein>
<dbReference type="GO" id="GO:0040029">
    <property type="term" value="P:epigenetic regulation of gene expression"/>
    <property type="evidence" value="ECO:0007669"/>
    <property type="project" value="TreeGrafter"/>
</dbReference>
<proteinExistence type="predicted"/>
<evidence type="ECO:0000259" key="2">
    <source>
        <dbReference type="Pfam" id="PF00850"/>
    </source>
</evidence>
<feature type="chain" id="PRO_5031118196" description="Histone deacetylase domain-containing protein" evidence="1">
    <location>
        <begin position="20"/>
        <end position="349"/>
    </location>
</feature>